<dbReference type="InterPro" id="IPR016187">
    <property type="entry name" value="CTDL_fold"/>
</dbReference>
<gene>
    <name evidence="1" type="ORF">OFUS_LOCUS24050</name>
</gene>
<organism evidence="1 2">
    <name type="scientific">Owenia fusiformis</name>
    <name type="common">Polychaete worm</name>
    <dbReference type="NCBI Taxonomy" id="6347"/>
    <lineage>
        <taxon>Eukaryota</taxon>
        <taxon>Metazoa</taxon>
        <taxon>Spiralia</taxon>
        <taxon>Lophotrochozoa</taxon>
        <taxon>Annelida</taxon>
        <taxon>Polychaeta</taxon>
        <taxon>Sedentaria</taxon>
        <taxon>Canalipalpata</taxon>
        <taxon>Sabellida</taxon>
        <taxon>Oweniida</taxon>
        <taxon>Oweniidae</taxon>
        <taxon>Owenia</taxon>
    </lineage>
</organism>
<dbReference type="AlphaFoldDB" id="A0A8J1XII6"/>
<reference evidence="1" key="1">
    <citation type="submission" date="2022-03" db="EMBL/GenBank/DDBJ databases">
        <authorList>
            <person name="Martin C."/>
        </authorList>
    </citation>
    <scope>NUCLEOTIDE SEQUENCE</scope>
</reference>
<dbReference type="InterPro" id="IPR016186">
    <property type="entry name" value="C-type_lectin-like/link_sf"/>
</dbReference>
<evidence type="ECO:0000313" key="1">
    <source>
        <dbReference type="EMBL" id="CAH1800121.1"/>
    </source>
</evidence>
<dbReference type="SUPFAM" id="SSF53300">
    <property type="entry name" value="vWA-like"/>
    <property type="match status" value="1"/>
</dbReference>
<dbReference type="Gene3D" id="3.40.50.410">
    <property type="entry name" value="von Willebrand factor, type A domain"/>
    <property type="match status" value="1"/>
</dbReference>
<dbReference type="CDD" id="cd00198">
    <property type="entry name" value="vWFA"/>
    <property type="match status" value="1"/>
</dbReference>
<dbReference type="InterPro" id="IPR036465">
    <property type="entry name" value="vWFA_dom_sf"/>
</dbReference>
<keyword evidence="2" id="KW-1185">Reference proteome</keyword>
<dbReference type="SUPFAM" id="SSF56436">
    <property type="entry name" value="C-type lectin-like"/>
    <property type="match status" value="1"/>
</dbReference>
<dbReference type="Proteomes" id="UP000749559">
    <property type="component" value="Unassembled WGS sequence"/>
</dbReference>
<protein>
    <submittedName>
        <fullName evidence="1">Uncharacterized protein</fullName>
    </submittedName>
</protein>
<name>A0A8J1XII6_OWEFU</name>
<sequence>MSYATKSHIVGGIQPMINKIEEISGIGDGPYESMVGILQYGRVGHGYDISIPVPLDMTQNYATVSSQAASISAFDYKGDHTRTDQAIFRALIELLSKGRPGIRKLIVLCTDGATYPQKHRPYTLYYAELAKSRYNIPIFVCEVPNDYGEFATASNEDMKGEISAIVHPYPDRHYSGGETLETIVTELFTYDGGNYPNLGFSRSCPPNICPYGYTFLSYDCTTCGLTTGCVKVYDTVDMQRNWEGAEAFCNDEGAKLFRWTNLNCYNALNLHLRSFGYTNSMLFWSCGTTPYPPYQFTCGGGNNPCIETTTEPDLEGNGKKDNCVILHHKSNQDTVPLPQPCNAQKFIICQRGFI</sequence>
<comment type="caution">
    <text evidence="1">The sequence shown here is derived from an EMBL/GenBank/DDBJ whole genome shotgun (WGS) entry which is preliminary data.</text>
</comment>
<proteinExistence type="predicted"/>
<dbReference type="Pfam" id="PF00092">
    <property type="entry name" value="VWA"/>
    <property type="match status" value="1"/>
</dbReference>
<dbReference type="InterPro" id="IPR002035">
    <property type="entry name" value="VWF_A"/>
</dbReference>
<evidence type="ECO:0000313" key="2">
    <source>
        <dbReference type="Proteomes" id="UP000749559"/>
    </source>
</evidence>
<dbReference type="PROSITE" id="PS50234">
    <property type="entry name" value="VWFA"/>
    <property type="match status" value="1"/>
</dbReference>
<dbReference type="EMBL" id="CAIIXF020000011">
    <property type="protein sequence ID" value="CAH1800121.1"/>
    <property type="molecule type" value="Genomic_DNA"/>
</dbReference>
<accession>A0A8J1XII6</accession>
<dbReference type="Gene3D" id="3.10.100.10">
    <property type="entry name" value="Mannose-Binding Protein A, subunit A"/>
    <property type="match status" value="1"/>
</dbReference>